<dbReference type="OMA" id="MNYVAAR"/>
<dbReference type="PROSITE" id="PS50041">
    <property type="entry name" value="C_TYPE_LECTIN_2"/>
    <property type="match status" value="1"/>
</dbReference>
<gene>
    <name evidence="3" type="primary">Cbn-clec-172</name>
    <name evidence="3" type="ORF">CAEBREN_05279</name>
</gene>
<name>G0N6H9_CAEBE</name>
<dbReference type="InParanoid" id="G0N6H9"/>
<dbReference type="EMBL" id="GL379844">
    <property type="protein sequence ID" value="EGT53865.1"/>
    <property type="molecule type" value="Genomic_DNA"/>
</dbReference>
<evidence type="ECO:0000313" key="3">
    <source>
        <dbReference type="EMBL" id="EGT53865.1"/>
    </source>
</evidence>
<dbReference type="InterPro" id="IPR016187">
    <property type="entry name" value="CTDL_fold"/>
</dbReference>
<dbReference type="AlphaFoldDB" id="G0N6H9"/>
<dbReference type="Proteomes" id="UP000008068">
    <property type="component" value="Unassembled WGS sequence"/>
</dbReference>
<dbReference type="STRING" id="135651.G0N6H9"/>
<organism evidence="4">
    <name type="scientific">Caenorhabditis brenneri</name>
    <name type="common">Nematode worm</name>
    <dbReference type="NCBI Taxonomy" id="135651"/>
    <lineage>
        <taxon>Eukaryota</taxon>
        <taxon>Metazoa</taxon>
        <taxon>Ecdysozoa</taxon>
        <taxon>Nematoda</taxon>
        <taxon>Chromadorea</taxon>
        <taxon>Rhabditida</taxon>
        <taxon>Rhabditina</taxon>
        <taxon>Rhabditomorpha</taxon>
        <taxon>Rhabditoidea</taxon>
        <taxon>Rhabditidae</taxon>
        <taxon>Peloderinae</taxon>
        <taxon>Caenorhabditis</taxon>
    </lineage>
</organism>
<dbReference type="SUPFAM" id="SSF56436">
    <property type="entry name" value="C-type lectin-like"/>
    <property type="match status" value="1"/>
</dbReference>
<sequence>MRLTLVIALISYHTVTNALECYDSSERLIGDACFSLVNERKNFYDAQRHCQHNMKTWSNLAVENNKSQMIFLTRYAKTDFDETTGWFWLGVLRMETNENFKTVTGLPLYWQNFKDINPSMNYVAARLADGSWDTKPLEEKLPFACSYVPLPRKQAREAESTSSNWLRESVYRSIDS</sequence>
<feature type="domain" description="C-type lectin" evidence="2">
    <location>
        <begin position="29"/>
        <end position="146"/>
    </location>
</feature>
<keyword evidence="4" id="KW-1185">Reference proteome</keyword>
<dbReference type="HOGENOM" id="CLU_057197_1_0_1"/>
<dbReference type="PANTHER" id="PTHR23062">
    <property type="entry name" value="HYPOTHETICAL PROTEIN C.ELEGANS"/>
    <property type="match status" value="1"/>
</dbReference>
<dbReference type="CDD" id="cd00037">
    <property type="entry name" value="CLECT"/>
    <property type="match status" value="1"/>
</dbReference>
<evidence type="ECO:0000256" key="1">
    <source>
        <dbReference type="SAM" id="SignalP"/>
    </source>
</evidence>
<protein>
    <submittedName>
        <fullName evidence="3">CBN-CLEC-172 protein</fullName>
    </submittedName>
</protein>
<feature type="chain" id="PRO_5003404311" evidence="1">
    <location>
        <begin position="19"/>
        <end position="176"/>
    </location>
</feature>
<feature type="signal peptide" evidence="1">
    <location>
        <begin position="1"/>
        <end position="18"/>
    </location>
</feature>
<accession>G0N6H9</accession>
<dbReference type="Gene3D" id="3.10.100.10">
    <property type="entry name" value="Mannose-Binding Protein A, subunit A"/>
    <property type="match status" value="1"/>
</dbReference>
<dbReference type="eggNOG" id="KOG4297">
    <property type="taxonomic scope" value="Eukaryota"/>
</dbReference>
<dbReference type="OrthoDB" id="7357196at2759"/>
<dbReference type="Pfam" id="PF00059">
    <property type="entry name" value="Lectin_C"/>
    <property type="match status" value="1"/>
</dbReference>
<evidence type="ECO:0000313" key="4">
    <source>
        <dbReference type="Proteomes" id="UP000008068"/>
    </source>
</evidence>
<proteinExistence type="predicted"/>
<keyword evidence="1" id="KW-0732">Signal</keyword>
<reference evidence="4" key="1">
    <citation type="submission" date="2011-07" db="EMBL/GenBank/DDBJ databases">
        <authorList>
            <consortium name="Caenorhabditis brenneri Sequencing and Analysis Consortium"/>
            <person name="Wilson R.K."/>
        </authorList>
    </citation>
    <scope>NUCLEOTIDE SEQUENCE [LARGE SCALE GENOMIC DNA]</scope>
    <source>
        <strain evidence="4">PB2801</strain>
    </source>
</reference>
<dbReference type="GO" id="GO:0045087">
    <property type="term" value="P:innate immune response"/>
    <property type="evidence" value="ECO:0007669"/>
    <property type="project" value="TreeGrafter"/>
</dbReference>
<evidence type="ECO:0000259" key="2">
    <source>
        <dbReference type="PROSITE" id="PS50041"/>
    </source>
</evidence>
<dbReference type="InterPro" id="IPR016186">
    <property type="entry name" value="C-type_lectin-like/link_sf"/>
</dbReference>
<dbReference type="PANTHER" id="PTHR23062:SF11">
    <property type="entry name" value="C-TYPE LECTIN DOMAIN-CONTAINING PROTEIN"/>
    <property type="match status" value="1"/>
</dbReference>
<dbReference type="SMART" id="SM00034">
    <property type="entry name" value="CLECT"/>
    <property type="match status" value="1"/>
</dbReference>
<dbReference type="InterPro" id="IPR001304">
    <property type="entry name" value="C-type_lectin-like"/>
</dbReference>